<dbReference type="InterPro" id="IPR000286">
    <property type="entry name" value="HDACs"/>
</dbReference>
<gene>
    <name evidence="3" type="ORF">QTN89_01995</name>
</gene>
<dbReference type="PANTHER" id="PTHR10625">
    <property type="entry name" value="HISTONE DEACETYLASE HDAC1-RELATED"/>
    <property type="match status" value="1"/>
</dbReference>
<dbReference type="InterPro" id="IPR023801">
    <property type="entry name" value="His_deacetylse_dom"/>
</dbReference>
<dbReference type="PANTHER" id="PTHR10625:SF10">
    <property type="entry name" value="HISTONE DEACETYLASE HDAC1"/>
    <property type="match status" value="1"/>
</dbReference>
<dbReference type="RefSeq" id="WP_230773748.1">
    <property type="nucleotide sequence ID" value="NZ_JAJMQV010000035.1"/>
</dbReference>
<reference evidence="3 4" key="1">
    <citation type="submission" date="2023-06" db="EMBL/GenBank/DDBJ databases">
        <title>Roseiconus lacunae JC819 isolated from Gulf of Mannar region, Tamil Nadu.</title>
        <authorList>
            <person name="Pk S."/>
            <person name="Ch S."/>
            <person name="Ch V.R."/>
        </authorList>
    </citation>
    <scope>NUCLEOTIDE SEQUENCE [LARGE SCALE GENOMIC DNA]</scope>
    <source>
        <strain evidence="3 4">JC819</strain>
    </source>
</reference>
<accession>A0ABT7PCF7</accession>
<dbReference type="Proteomes" id="UP001239462">
    <property type="component" value="Unassembled WGS sequence"/>
</dbReference>
<dbReference type="EMBL" id="JASZZN010000001">
    <property type="protein sequence ID" value="MDM4014184.1"/>
    <property type="molecule type" value="Genomic_DNA"/>
</dbReference>
<keyword evidence="4" id="KW-1185">Reference proteome</keyword>
<dbReference type="CDD" id="cd09992">
    <property type="entry name" value="HDAC_classII"/>
    <property type="match status" value="1"/>
</dbReference>
<dbReference type="PRINTS" id="PR01270">
    <property type="entry name" value="HDASUPER"/>
</dbReference>
<comment type="similarity">
    <text evidence="1">Belongs to the histone deacetylase family.</text>
</comment>
<dbReference type="InterPro" id="IPR037138">
    <property type="entry name" value="His_deacetylse_dom_sf"/>
</dbReference>
<organism evidence="3 4">
    <name type="scientific">Roseiconus lacunae</name>
    <dbReference type="NCBI Taxonomy" id="2605694"/>
    <lineage>
        <taxon>Bacteria</taxon>
        <taxon>Pseudomonadati</taxon>
        <taxon>Planctomycetota</taxon>
        <taxon>Planctomycetia</taxon>
        <taxon>Pirellulales</taxon>
        <taxon>Pirellulaceae</taxon>
        <taxon>Roseiconus</taxon>
    </lineage>
</organism>
<sequence length="311" mass="34211">MTLLYQDPRFRLHDTGNHPECAARTELAENHLASLGKGDGIERQTWQPASPEQIGLIHKPYYMEKVRDFASRGGGRIETDTVVCPESFDVALLAAGAVCDAVEKVVHGVDERAFCFVRPPGHHALAGAPMGFCLFNNVAIGARFAIEQLQLDRVLIVDWDVHHGNGTQDVFWEDPRVGFFSIHRWPFYPGTGDEEETGSGNGLGTTVNVPVSFGTTPQDYLDLFRSRLETFATAFKPQLVLVSAGFDCHRDDPIGSLGLGEEDFQPLTETVIEIAKSFADGKVVSVQEGGYDPQAMLDCVRVHVDSLRNQP</sequence>
<feature type="domain" description="Histone deacetylase" evidence="2">
    <location>
        <begin position="18"/>
        <end position="306"/>
    </location>
</feature>
<evidence type="ECO:0000313" key="4">
    <source>
        <dbReference type="Proteomes" id="UP001239462"/>
    </source>
</evidence>
<dbReference type="Gene3D" id="3.40.800.20">
    <property type="entry name" value="Histone deacetylase domain"/>
    <property type="match status" value="1"/>
</dbReference>
<proteinExistence type="inferred from homology"/>
<comment type="caution">
    <text evidence="3">The sequence shown here is derived from an EMBL/GenBank/DDBJ whole genome shotgun (WGS) entry which is preliminary data.</text>
</comment>
<dbReference type="SUPFAM" id="SSF52768">
    <property type="entry name" value="Arginase/deacetylase"/>
    <property type="match status" value="1"/>
</dbReference>
<evidence type="ECO:0000259" key="2">
    <source>
        <dbReference type="Pfam" id="PF00850"/>
    </source>
</evidence>
<evidence type="ECO:0000313" key="3">
    <source>
        <dbReference type="EMBL" id="MDM4014184.1"/>
    </source>
</evidence>
<name>A0ABT7PCF7_9BACT</name>
<dbReference type="InterPro" id="IPR023696">
    <property type="entry name" value="Ureohydrolase_dom_sf"/>
</dbReference>
<dbReference type="Pfam" id="PF00850">
    <property type="entry name" value="Hist_deacetyl"/>
    <property type="match status" value="1"/>
</dbReference>
<evidence type="ECO:0000256" key="1">
    <source>
        <dbReference type="ARBA" id="ARBA00005947"/>
    </source>
</evidence>
<protein>
    <submittedName>
        <fullName evidence="3">Histone deacetylase</fullName>
    </submittedName>
</protein>